<name>A0A518ICA3_9PLAN</name>
<organism evidence="2 3">
    <name type="scientific">Gimesia fumaroli</name>
    <dbReference type="NCBI Taxonomy" id="2527976"/>
    <lineage>
        <taxon>Bacteria</taxon>
        <taxon>Pseudomonadati</taxon>
        <taxon>Planctomycetota</taxon>
        <taxon>Planctomycetia</taxon>
        <taxon>Planctomycetales</taxon>
        <taxon>Planctomycetaceae</taxon>
        <taxon>Gimesia</taxon>
    </lineage>
</organism>
<reference evidence="2 3" key="1">
    <citation type="submission" date="2019-03" db="EMBL/GenBank/DDBJ databases">
        <title>Deep-cultivation of Planctomycetes and their phenomic and genomic characterization uncovers novel biology.</title>
        <authorList>
            <person name="Wiegand S."/>
            <person name="Jogler M."/>
            <person name="Boedeker C."/>
            <person name="Pinto D."/>
            <person name="Vollmers J."/>
            <person name="Rivas-Marin E."/>
            <person name="Kohn T."/>
            <person name="Peeters S.H."/>
            <person name="Heuer A."/>
            <person name="Rast P."/>
            <person name="Oberbeckmann S."/>
            <person name="Bunk B."/>
            <person name="Jeske O."/>
            <person name="Meyerdierks A."/>
            <person name="Storesund J.E."/>
            <person name="Kallscheuer N."/>
            <person name="Luecker S."/>
            <person name="Lage O.M."/>
            <person name="Pohl T."/>
            <person name="Merkel B.J."/>
            <person name="Hornburger P."/>
            <person name="Mueller R.-W."/>
            <person name="Bruemmer F."/>
            <person name="Labrenz M."/>
            <person name="Spormann A.M."/>
            <person name="Op den Camp H."/>
            <person name="Overmann J."/>
            <person name="Amann R."/>
            <person name="Jetten M.S.M."/>
            <person name="Mascher T."/>
            <person name="Medema M.H."/>
            <person name="Devos D.P."/>
            <person name="Kaster A.-K."/>
            <person name="Ovreas L."/>
            <person name="Rohde M."/>
            <person name="Galperin M.Y."/>
            <person name="Jogler C."/>
        </authorList>
    </citation>
    <scope>NUCLEOTIDE SEQUENCE [LARGE SCALE GENOMIC DNA]</scope>
    <source>
        <strain evidence="2 3">Enr17</strain>
    </source>
</reference>
<evidence type="ECO:0000256" key="1">
    <source>
        <dbReference type="SAM" id="SignalP"/>
    </source>
</evidence>
<dbReference type="EMBL" id="CP037452">
    <property type="protein sequence ID" value="QDV50727.1"/>
    <property type="molecule type" value="Genomic_DNA"/>
</dbReference>
<gene>
    <name evidence="2" type="ORF">Enr17x_27700</name>
</gene>
<evidence type="ECO:0000313" key="2">
    <source>
        <dbReference type="EMBL" id="QDV50727.1"/>
    </source>
</evidence>
<keyword evidence="3" id="KW-1185">Reference proteome</keyword>
<keyword evidence="1" id="KW-0732">Signal</keyword>
<feature type="signal peptide" evidence="1">
    <location>
        <begin position="1"/>
        <end position="30"/>
    </location>
</feature>
<evidence type="ECO:0000313" key="3">
    <source>
        <dbReference type="Proteomes" id="UP000318313"/>
    </source>
</evidence>
<feature type="chain" id="PRO_5021764426" evidence="1">
    <location>
        <begin position="31"/>
        <end position="143"/>
    </location>
</feature>
<dbReference type="Proteomes" id="UP000318313">
    <property type="component" value="Chromosome"/>
</dbReference>
<accession>A0A518ICA3</accession>
<protein>
    <submittedName>
        <fullName evidence="2">Uncharacterized protein</fullName>
    </submittedName>
</protein>
<dbReference type="PROSITE" id="PS51257">
    <property type="entry name" value="PROKAR_LIPOPROTEIN"/>
    <property type="match status" value="1"/>
</dbReference>
<proteinExistence type="predicted"/>
<dbReference type="KEGG" id="gfm:Enr17x_27700"/>
<dbReference type="AlphaFoldDB" id="A0A518ICA3"/>
<sequence precursor="true">MNFVSKNKWPLRFSTSLAIGILVSACIYCAQTNLEAAACPKECCAPAKACGTLLSFCSPEQSGKSCNGCDGTTNVRLCAKCVQDRKCTAKTGAATVCGNKFTGTCVRHSVYGYYYCKKTAAGGSHSCTVSGECTGDKACGGGG</sequence>